<gene>
    <name evidence="1" type="ORF">Vadar_006745</name>
</gene>
<proteinExistence type="predicted"/>
<name>A0ACB7ZHK0_9ERIC</name>
<comment type="caution">
    <text evidence="1">The sequence shown here is derived from an EMBL/GenBank/DDBJ whole genome shotgun (WGS) entry which is preliminary data.</text>
</comment>
<sequence length="81" mass="8663">MDELSALQYQLIICSSIPTYGAPSEAGNETGYVVGRSMCYPSPGSVKISTGESLVLESSYGRGHQRFTGVMGSFYVLDADE</sequence>
<dbReference type="Proteomes" id="UP000828048">
    <property type="component" value="Chromosome 9"/>
</dbReference>
<keyword evidence="2" id="KW-1185">Reference proteome</keyword>
<evidence type="ECO:0000313" key="1">
    <source>
        <dbReference type="EMBL" id="KAH7865441.1"/>
    </source>
</evidence>
<protein>
    <submittedName>
        <fullName evidence="1">Uncharacterized protein</fullName>
    </submittedName>
</protein>
<organism evidence="1 2">
    <name type="scientific">Vaccinium darrowii</name>
    <dbReference type="NCBI Taxonomy" id="229202"/>
    <lineage>
        <taxon>Eukaryota</taxon>
        <taxon>Viridiplantae</taxon>
        <taxon>Streptophyta</taxon>
        <taxon>Embryophyta</taxon>
        <taxon>Tracheophyta</taxon>
        <taxon>Spermatophyta</taxon>
        <taxon>Magnoliopsida</taxon>
        <taxon>eudicotyledons</taxon>
        <taxon>Gunneridae</taxon>
        <taxon>Pentapetalae</taxon>
        <taxon>asterids</taxon>
        <taxon>Ericales</taxon>
        <taxon>Ericaceae</taxon>
        <taxon>Vaccinioideae</taxon>
        <taxon>Vaccinieae</taxon>
        <taxon>Vaccinium</taxon>
    </lineage>
</organism>
<accession>A0ACB7ZHK0</accession>
<reference evidence="1 2" key="1">
    <citation type="journal article" date="2021" name="Hortic Res">
        <title>High-quality reference genome and annotation aids understanding of berry development for evergreen blueberry (Vaccinium darrowii).</title>
        <authorList>
            <person name="Yu J."/>
            <person name="Hulse-Kemp A.M."/>
            <person name="Babiker E."/>
            <person name="Staton M."/>
        </authorList>
    </citation>
    <scope>NUCLEOTIDE SEQUENCE [LARGE SCALE GENOMIC DNA]</scope>
    <source>
        <strain evidence="2">cv. NJ 8807/NJ 8810</strain>
        <tissue evidence="1">Young leaf</tissue>
    </source>
</reference>
<dbReference type="EMBL" id="CM037159">
    <property type="protein sequence ID" value="KAH7865441.1"/>
    <property type="molecule type" value="Genomic_DNA"/>
</dbReference>
<evidence type="ECO:0000313" key="2">
    <source>
        <dbReference type="Proteomes" id="UP000828048"/>
    </source>
</evidence>